<dbReference type="InterPro" id="IPR000917">
    <property type="entry name" value="Sulfatase_N"/>
</dbReference>
<proteinExistence type="predicted"/>
<dbReference type="RefSeq" id="WP_006782052.1">
    <property type="nucleotide sequence ID" value="NZ_CP040506.1"/>
</dbReference>
<evidence type="ECO:0000313" key="4">
    <source>
        <dbReference type="EMBL" id="EHI57965.1"/>
    </source>
</evidence>
<keyword evidence="5" id="KW-1185">Reference proteome</keyword>
<gene>
    <name evidence="4" type="ORF">HMPREF9473_04061</name>
</gene>
<feature type="domain" description="Sulfatase N-terminal" evidence="3">
    <location>
        <begin position="6"/>
        <end position="349"/>
    </location>
</feature>
<dbReference type="GO" id="GO:0005737">
    <property type="term" value="C:cytoplasm"/>
    <property type="evidence" value="ECO:0007669"/>
    <property type="project" value="TreeGrafter"/>
</dbReference>
<dbReference type="SUPFAM" id="SSF53649">
    <property type="entry name" value="Alkaline phosphatase-like"/>
    <property type="match status" value="1"/>
</dbReference>
<dbReference type="Pfam" id="PF00884">
    <property type="entry name" value="Sulfatase"/>
    <property type="match status" value="1"/>
</dbReference>
<dbReference type="EMBL" id="ADLN01000112">
    <property type="protein sequence ID" value="EHI57965.1"/>
    <property type="molecule type" value="Genomic_DNA"/>
</dbReference>
<name>G5IKN3_9FIRM</name>
<sequence length="541" mass="62045">MSRKRPHIIIFNPDQMRGDALGHLGNPAAVTPNLDGFVMEDAVSFSNAFCQNPVCVPSRCSFFTGLYPHVLGHRTMSYLLHPGEESLFSELRRSGYYVWMNDRNDLTAGQIPGWTESHADEIYYSGQAKRAPGPVLNLRGEPGGKYYYSHYEGELGLDESGKNYNGDDEIVDAAIERLKNPVDERPMCVFLGLFYPHTPYQIEEPYFSSVNREKLSPRISSKECSGKSKILDKIRAYQSMDSFTEEDWRELRAVYLGMCGKVDDLFGRLLRALKEMGIYDDCAIFFLSDHGDYTGDYDMVEKCQNSFEDCLTRVPLLVKPPKGIPCRPGISPALTELIDFYATVMDFADTKPSHTHFGKSLRPLLANPDLSHRSYVFCEGGRMPGERHCDEFHEYGESGAAPSSVYWPKMMAQTDDEAHGKGIMIRNEHYKYISRTHGDDEFYHLDLDPMETKNCMGDSRYEPVITELRLRMLKWLQATDDIVPLQYDKRFTPEMIWARVRNQVTEEMEPLIREMIAEGKSLPEIMQFCREYHENRKAKGE</sequence>
<organism evidence="4 5">
    <name type="scientific">Hungatella hathewayi WAL-18680</name>
    <dbReference type="NCBI Taxonomy" id="742737"/>
    <lineage>
        <taxon>Bacteria</taxon>
        <taxon>Bacillati</taxon>
        <taxon>Bacillota</taxon>
        <taxon>Clostridia</taxon>
        <taxon>Lachnospirales</taxon>
        <taxon>Lachnospiraceae</taxon>
        <taxon>Hungatella</taxon>
    </lineage>
</organism>
<dbReference type="PANTHER" id="PTHR45953:SF1">
    <property type="entry name" value="IDURONATE 2-SULFATASE"/>
    <property type="match status" value="1"/>
</dbReference>
<dbReference type="GO" id="GO:0004423">
    <property type="term" value="F:iduronate-2-sulfatase activity"/>
    <property type="evidence" value="ECO:0007669"/>
    <property type="project" value="TreeGrafter"/>
</dbReference>
<dbReference type="PATRIC" id="fig|742737.3.peg.4045"/>
<dbReference type="HOGENOM" id="CLU_006332_9_2_9"/>
<evidence type="ECO:0000313" key="5">
    <source>
        <dbReference type="Proteomes" id="UP000005384"/>
    </source>
</evidence>
<dbReference type="Gene3D" id="3.40.720.10">
    <property type="entry name" value="Alkaline Phosphatase, subunit A"/>
    <property type="match status" value="1"/>
</dbReference>
<keyword evidence="2" id="KW-0378">Hydrolase</keyword>
<dbReference type="InterPro" id="IPR017850">
    <property type="entry name" value="Alkaline_phosphatase_core_sf"/>
</dbReference>
<dbReference type="AlphaFoldDB" id="G5IKN3"/>
<dbReference type="Proteomes" id="UP000005384">
    <property type="component" value="Unassembled WGS sequence"/>
</dbReference>
<evidence type="ECO:0000256" key="2">
    <source>
        <dbReference type="ARBA" id="ARBA00022801"/>
    </source>
</evidence>
<reference evidence="4 5" key="1">
    <citation type="submission" date="2011-08" db="EMBL/GenBank/DDBJ databases">
        <title>The Genome Sequence of Clostridium hathewayi WAL-18680.</title>
        <authorList>
            <consortium name="The Broad Institute Genome Sequencing Platform"/>
            <person name="Earl A."/>
            <person name="Ward D."/>
            <person name="Feldgarden M."/>
            <person name="Gevers D."/>
            <person name="Finegold S.M."/>
            <person name="Summanen P.H."/>
            <person name="Molitoris D.R."/>
            <person name="Song M."/>
            <person name="Daigneault M."/>
            <person name="Allen-Vercoe E."/>
            <person name="Young S.K."/>
            <person name="Zeng Q."/>
            <person name="Gargeya S."/>
            <person name="Fitzgerald M."/>
            <person name="Haas B."/>
            <person name="Abouelleil A."/>
            <person name="Alvarado L."/>
            <person name="Arachchi H.M."/>
            <person name="Berlin A."/>
            <person name="Brown A."/>
            <person name="Chapman S.B."/>
            <person name="Chen Z."/>
            <person name="Dunbar C."/>
            <person name="Freedman E."/>
            <person name="Gearin G."/>
            <person name="Gellesch M."/>
            <person name="Goldberg J."/>
            <person name="Griggs A."/>
            <person name="Gujja S."/>
            <person name="Heiman D."/>
            <person name="Howarth C."/>
            <person name="Larson L."/>
            <person name="Lui A."/>
            <person name="MacDonald P.J.P."/>
            <person name="Montmayeur A."/>
            <person name="Murphy C."/>
            <person name="Neiman D."/>
            <person name="Pearson M."/>
            <person name="Priest M."/>
            <person name="Roberts A."/>
            <person name="Saif S."/>
            <person name="Shea T."/>
            <person name="Shenoy N."/>
            <person name="Sisk P."/>
            <person name="Stolte C."/>
            <person name="Sykes S."/>
            <person name="Wortman J."/>
            <person name="Nusbaum C."/>
            <person name="Birren B."/>
        </authorList>
    </citation>
    <scope>NUCLEOTIDE SEQUENCE [LARGE SCALE GENOMIC DNA]</scope>
    <source>
        <strain evidence="4 5">WAL-18680</strain>
    </source>
</reference>
<comment type="caution">
    <text evidence="4">The sequence shown here is derived from an EMBL/GenBank/DDBJ whole genome shotgun (WGS) entry which is preliminary data.</text>
</comment>
<evidence type="ECO:0000259" key="3">
    <source>
        <dbReference type="Pfam" id="PF00884"/>
    </source>
</evidence>
<dbReference type="CDD" id="cd16150">
    <property type="entry name" value="sulfatase_like"/>
    <property type="match status" value="1"/>
</dbReference>
<dbReference type="PANTHER" id="PTHR45953">
    <property type="entry name" value="IDURONATE 2-SULFATASE"/>
    <property type="match status" value="1"/>
</dbReference>
<evidence type="ECO:0000256" key="1">
    <source>
        <dbReference type="ARBA" id="ARBA00022723"/>
    </source>
</evidence>
<dbReference type="GO" id="GO:0046872">
    <property type="term" value="F:metal ion binding"/>
    <property type="evidence" value="ECO:0007669"/>
    <property type="project" value="UniProtKB-KW"/>
</dbReference>
<keyword evidence="1" id="KW-0479">Metal-binding</keyword>
<accession>G5IKN3</accession>
<protein>
    <recommendedName>
        <fullName evidence="3">Sulfatase N-terminal domain-containing protein</fullName>
    </recommendedName>
</protein>